<evidence type="ECO:0000313" key="3">
    <source>
        <dbReference type="Proteomes" id="UP000198500"/>
    </source>
</evidence>
<evidence type="ECO:0008006" key="4">
    <source>
        <dbReference type="Google" id="ProtNLM"/>
    </source>
</evidence>
<accession>A0A1H3H908</accession>
<sequence>MSPAKRKERLVALIGLAILLFSPPLILIFDRYAPSGITSLSFYLFVAWGLVIALTAWLMEYPSHDEQHGDDGP</sequence>
<dbReference type="OrthoDB" id="6174279at2"/>
<dbReference type="RefSeq" id="WP_092572167.1">
    <property type="nucleotide sequence ID" value="NZ_BMXH01000012.1"/>
</dbReference>
<evidence type="ECO:0000313" key="2">
    <source>
        <dbReference type="EMBL" id="SDY11951.1"/>
    </source>
</evidence>
<name>A0A1H3H908_9GAMM</name>
<dbReference type="Proteomes" id="UP000198500">
    <property type="component" value="Unassembled WGS sequence"/>
</dbReference>
<keyword evidence="1" id="KW-0812">Transmembrane</keyword>
<gene>
    <name evidence="2" type="ORF">SAMN05443545_11160</name>
</gene>
<reference evidence="2 3" key="1">
    <citation type="submission" date="2016-10" db="EMBL/GenBank/DDBJ databases">
        <authorList>
            <person name="de Groot N.N."/>
        </authorList>
    </citation>
    <scope>NUCLEOTIDE SEQUENCE [LARGE SCALE GENOMIC DNA]</scope>
    <source>
        <strain evidence="2 3">DSM 19219</strain>
    </source>
</reference>
<protein>
    <recommendedName>
        <fullName evidence="4">DUF3311 domain-containing protein</fullName>
    </recommendedName>
</protein>
<dbReference type="STRING" id="574349.SAMN05443545_11160"/>
<keyword evidence="1" id="KW-1133">Transmembrane helix</keyword>
<dbReference type="EMBL" id="FNNI01000011">
    <property type="protein sequence ID" value="SDY11951.1"/>
    <property type="molecule type" value="Genomic_DNA"/>
</dbReference>
<proteinExistence type="predicted"/>
<feature type="transmembrane region" description="Helical" evidence="1">
    <location>
        <begin position="38"/>
        <end position="59"/>
    </location>
</feature>
<dbReference type="AlphaFoldDB" id="A0A1H3H908"/>
<evidence type="ECO:0000256" key="1">
    <source>
        <dbReference type="SAM" id="Phobius"/>
    </source>
</evidence>
<keyword evidence="3" id="KW-1185">Reference proteome</keyword>
<organism evidence="2 3">
    <name type="scientific">Aidingimonas halophila</name>
    <dbReference type="NCBI Taxonomy" id="574349"/>
    <lineage>
        <taxon>Bacteria</taxon>
        <taxon>Pseudomonadati</taxon>
        <taxon>Pseudomonadota</taxon>
        <taxon>Gammaproteobacteria</taxon>
        <taxon>Oceanospirillales</taxon>
        <taxon>Halomonadaceae</taxon>
        <taxon>Aidingimonas</taxon>
    </lineage>
</organism>
<keyword evidence="1" id="KW-0472">Membrane</keyword>